<feature type="coiled-coil region" evidence="1">
    <location>
        <begin position="29"/>
        <end position="56"/>
    </location>
</feature>
<keyword evidence="2" id="KW-0472">Membrane</keyword>
<sequence length="163" mass="19102">MSEATYIGILVSLMGIIFTIFVGYQIYNVIDIKRELKHLDIQKARLEDTVKKLSNYQIVSEAYNLNNRGMLAISMNSYETAIHLLLQALEVFLSSRLDDRHWNDIENIKTNIKYCYSKMGNFRGTNCKEELYQISTNIMNSENYRVLNKEFRDLIVDIKRSNN</sequence>
<dbReference type="Proteomes" id="UP000031980">
    <property type="component" value="Unassembled WGS sequence"/>
</dbReference>
<protein>
    <submittedName>
        <fullName evidence="3">Uncharacterized protein</fullName>
    </submittedName>
</protein>
<accession>A0A0C3NK22</accession>
<reference evidence="3 4" key="1">
    <citation type="submission" date="2014-07" db="EMBL/GenBank/DDBJ databases">
        <title>Porphyromonadaceae bacterium OUH 308042 = ATCC BAA-2681 = DSM 28342 draft genome.</title>
        <authorList>
            <person name="Sydenham T.V."/>
            <person name="Hasman H."/>
            <person name="Justensen U.S."/>
        </authorList>
    </citation>
    <scope>NUCLEOTIDE SEQUENCE [LARGE SCALE GENOMIC DNA]</scope>
    <source>
        <strain evidence="3 4">OUH 308042</strain>
    </source>
</reference>
<evidence type="ECO:0000256" key="2">
    <source>
        <dbReference type="SAM" id="Phobius"/>
    </source>
</evidence>
<dbReference type="Gene3D" id="1.25.40.10">
    <property type="entry name" value="Tetratricopeptide repeat domain"/>
    <property type="match status" value="1"/>
</dbReference>
<keyword evidence="4" id="KW-1185">Reference proteome</keyword>
<feature type="transmembrane region" description="Helical" evidence="2">
    <location>
        <begin position="6"/>
        <end position="27"/>
    </location>
</feature>
<dbReference type="EMBL" id="JPIU01000025">
    <property type="protein sequence ID" value="KIO46547.1"/>
    <property type="molecule type" value="Genomic_DNA"/>
</dbReference>
<organism evidence="3 4">
    <name type="scientific">Sanguibacteroides justesenii</name>
    <dbReference type="NCBI Taxonomy" id="1547597"/>
    <lineage>
        <taxon>Bacteria</taxon>
        <taxon>Pseudomonadati</taxon>
        <taxon>Bacteroidota</taxon>
        <taxon>Bacteroidia</taxon>
        <taxon>Bacteroidales</taxon>
        <taxon>Porphyromonadaceae</taxon>
        <taxon>Sanguibacteroides</taxon>
    </lineage>
</organism>
<dbReference type="AlphaFoldDB" id="A0A0C3NK22"/>
<evidence type="ECO:0000313" key="3">
    <source>
        <dbReference type="EMBL" id="KIO46547.1"/>
    </source>
</evidence>
<dbReference type="InterPro" id="IPR011990">
    <property type="entry name" value="TPR-like_helical_dom_sf"/>
</dbReference>
<gene>
    <name evidence="3" type="ORF">BA92_01345</name>
</gene>
<keyword evidence="2" id="KW-0812">Transmembrane</keyword>
<evidence type="ECO:0000256" key="1">
    <source>
        <dbReference type="SAM" id="Coils"/>
    </source>
</evidence>
<keyword evidence="1" id="KW-0175">Coiled coil</keyword>
<name>A0A0C3NK22_9PORP</name>
<evidence type="ECO:0000313" key="4">
    <source>
        <dbReference type="Proteomes" id="UP000031980"/>
    </source>
</evidence>
<proteinExistence type="predicted"/>
<comment type="caution">
    <text evidence="3">The sequence shown here is derived from an EMBL/GenBank/DDBJ whole genome shotgun (WGS) entry which is preliminary data.</text>
</comment>
<keyword evidence="2" id="KW-1133">Transmembrane helix</keyword>